<proteinExistence type="predicted"/>
<dbReference type="AlphaFoldDB" id="A0A3N6SF63"/>
<keyword evidence="2" id="KW-1185">Reference proteome</keyword>
<comment type="caution">
    <text evidence="1">The sequence shown here is derived from an EMBL/GenBank/DDBJ whole genome shotgun (WGS) entry which is preliminary data.</text>
</comment>
<dbReference type="OrthoDB" id="2077946at2"/>
<protein>
    <submittedName>
        <fullName evidence="1">Uncharacterized protein</fullName>
    </submittedName>
</protein>
<organism evidence="1 2">
    <name type="scientific">Erwinia psidii</name>
    <dbReference type="NCBI Taxonomy" id="69224"/>
    <lineage>
        <taxon>Bacteria</taxon>
        <taxon>Pseudomonadati</taxon>
        <taxon>Pseudomonadota</taxon>
        <taxon>Gammaproteobacteria</taxon>
        <taxon>Enterobacterales</taxon>
        <taxon>Erwiniaceae</taxon>
        <taxon>Erwinia</taxon>
    </lineage>
</organism>
<evidence type="ECO:0000313" key="2">
    <source>
        <dbReference type="Proteomes" id="UP000279457"/>
    </source>
</evidence>
<dbReference type="RefSeq" id="WP_124231531.1">
    <property type="nucleotide sequence ID" value="NZ_RHHM01000001.1"/>
</dbReference>
<evidence type="ECO:0000313" key="1">
    <source>
        <dbReference type="EMBL" id="RQM40090.1"/>
    </source>
</evidence>
<reference evidence="1 2" key="1">
    <citation type="submission" date="2018-10" db="EMBL/GenBank/DDBJ databases">
        <title>Draft genome sequence for the type isolate of Erwinia psidii, agent causal of bacterial blight in guava (Psidium guajava) and wilt and die-back of Eucalyptus spp.</title>
        <authorList>
            <person name="Hermenegildo P.S."/>
            <person name="Santos S.A."/>
            <person name="Guimaraes L.M.S."/>
            <person name="Vidigal P.M.P."/>
            <person name="Pereira I.C."/>
            <person name="Badel J.L."/>
            <person name="Alfenas-Zerbini P."/>
            <person name="Ferreira M.A.S.V."/>
            <person name="Alfenas A.C."/>
        </authorList>
    </citation>
    <scope>NUCLEOTIDE SEQUENCE [LARGE SCALE GENOMIC DNA]</scope>
    <source>
        <strain evidence="1 2">IBSBF 435</strain>
    </source>
</reference>
<accession>A0A3N6SF63</accession>
<dbReference type="Proteomes" id="UP000279457">
    <property type="component" value="Unassembled WGS sequence"/>
</dbReference>
<gene>
    <name evidence="1" type="ORF">EB241_02005</name>
</gene>
<name>A0A3N6SF63_9GAMM</name>
<dbReference type="EMBL" id="RHHM01000001">
    <property type="protein sequence ID" value="RQM40090.1"/>
    <property type="molecule type" value="Genomic_DNA"/>
</dbReference>
<sequence>MLPVLQGNDVDDRDSAWSGFLWGAKIPNKKLYMQLKNDMLEFAVTPLLPSRSYSEIIASMILAGWGTVNDVTGERCISNDEMRSLLLKVDDEFRSRILWQAQRWSGEKDENSHSRWKKQLSDLLRIWPRQLSARSPNTSARLCELAFSSGEQFPTIAALVLPLLSRIERDHLMLPSPHTSEDNIIDRYPEKALALLYTVLPDNTLAWPYGMEKILQQIADADGKLNCDDRLISLKRQWDSR</sequence>